<dbReference type="EMBL" id="RROO01000075">
    <property type="protein sequence ID" value="TJF60305.1"/>
    <property type="molecule type" value="Genomic_DNA"/>
</dbReference>
<evidence type="ECO:0000313" key="4">
    <source>
        <dbReference type="Proteomes" id="UP000305093"/>
    </source>
</evidence>
<evidence type="ECO:0000313" key="1">
    <source>
        <dbReference type="EMBL" id="PZZ68046.1"/>
    </source>
</evidence>
<dbReference type="Proteomes" id="UP000305093">
    <property type="component" value="Unassembled WGS sequence"/>
</dbReference>
<sequence length="85" mass="10374">MALFSAVRSFYILFKFTNESCPENHKERYYEIANYTMPVKFLHLVCLAYVFSDWKIIKDFESFGFFNRKGLDKYIMDFMDVKNFY</sequence>
<accession>A0A1D7PHZ1</accession>
<proteinExistence type="predicted"/>
<dbReference type="AlphaFoldDB" id="A0A1D7PHZ1"/>
<evidence type="ECO:0000313" key="3">
    <source>
        <dbReference type="Proteomes" id="UP000248865"/>
    </source>
</evidence>
<reference evidence="1 3" key="1">
    <citation type="submission" date="2018-05" db="EMBL/GenBank/DDBJ databases">
        <title>Genomic sequencing of EHEC O26 New European Clone.</title>
        <authorList>
            <person name="Karnisova L."/>
            <person name="Nunvar J."/>
            <person name="Marejkova M."/>
            <person name="Mellmann A."/>
            <person name="Drevinek P."/>
            <person name="Blahova K."/>
            <person name="Bielaszewska M."/>
        </authorList>
    </citation>
    <scope>NUCLEOTIDE SEQUENCE [LARGE SCALE GENOMIC DNA]</scope>
    <source>
        <strain evidence="1 3">14-391</strain>
    </source>
</reference>
<name>A0A1D7PHZ1_ECOLX</name>
<reference evidence="2 4" key="2">
    <citation type="submission" date="2018-12" db="EMBL/GenBank/DDBJ databases">
        <title>Food and Water Safety Consortium.</title>
        <authorList>
            <person name="Tyson S."/>
            <person name="Peterson C.-L."/>
            <person name="Olson A."/>
            <person name="Tyler S."/>
            <person name="Cabral J."/>
            <person name="Lynch T."/>
            <person name="Knox N."/>
            <person name="Van Domselaar G."/>
            <person name="Graham M."/>
        </authorList>
    </citation>
    <scope>NUCLEOTIDE SEQUENCE [LARGE SCALE GENOMIC DNA]</scope>
    <source>
        <strain evidence="2 4">FWSEC0419</strain>
    </source>
</reference>
<comment type="caution">
    <text evidence="1">The sequence shown here is derived from an EMBL/GenBank/DDBJ whole genome shotgun (WGS) entry which is preliminary data.</text>
</comment>
<protein>
    <submittedName>
        <fullName evidence="1">Uncharacterized protein</fullName>
    </submittedName>
</protein>
<dbReference type="RefSeq" id="WP_001173325.1">
    <property type="nucleotide sequence ID" value="NZ_CP012693.1"/>
</dbReference>
<evidence type="ECO:0000313" key="2">
    <source>
        <dbReference type="EMBL" id="TJF60305.1"/>
    </source>
</evidence>
<gene>
    <name evidence="2" type="ORF">C9194_24120</name>
    <name evidence="1" type="ORF">DIV22_13590</name>
</gene>
<dbReference type="Proteomes" id="UP000248865">
    <property type="component" value="Unassembled WGS sequence"/>
</dbReference>
<dbReference type="EMBL" id="QFSS01000066">
    <property type="protein sequence ID" value="PZZ68046.1"/>
    <property type="molecule type" value="Genomic_DNA"/>
</dbReference>
<organism evidence="1 3">
    <name type="scientific">Escherichia coli</name>
    <dbReference type="NCBI Taxonomy" id="562"/>
    <lineage>
        <taxon>Bacteria</taxon>
        <taxon>Pseudomonadati</taxon>
        <taxon>Pseudomonadota</taxon>
        <taxon>Gammaproteobacteria</taxon>
        <taxon>Enterobacterales</taxon>
        <taxon>Enterobacteriaceae</taxon>
        <taxon>Escherichia</taxon>
    </lineage>
</organism>